<dbReference type="OrthoDB" id="2752721at2759"/>
<proteinExistence type="predicted"/>
<organism evidence="1 2">
    <name type="scientific">Ganoderma sinense ZZ0214-1</name>
    <dbReference type="NCBI Taxonomy" id="1077348"/>
    <lineage>
        <taxon>Eukaryota</taxon>
        <taxon>Fungi</taxon>
        <taxon>Dikarya</taxon>
        <taxon>Basidiomycota</taxon>
        <taxon>Agaricomycotina</taxon>
        <taxon>Agaricomycetes</taxon>
        <taxon>Polyporales</taxon>
        <taxon>Polyporaceae</taxon>
        <taxon>Ganoderma</taxon>
    </lineage>
</organism>
<name>A0A2G8RW30_9APHY</name>
<keyword evidence="2" id="KW-1185">Reference proteome</keyword>
<comment type="caution">
    <text evidence="1">The sequence shown here is derived from an EMBL/GenBank/DDBJ whole genome shotgun (WGS) entry which is preliminary data.</text>
</comment>
<dbReference type="Proteomes" id="UP000230002">
    <property type="component" value="Unassembled WGS sequence"/>
</dbReference>
<accession>A0A2G8RW30</accession>
<gene>
    <name evidence="1" type="ORF">GSI_11457</name>
</gene>
<dbReference type="AlphaFoldDB" id="A0A2G8RW30"/>
<evidence type="ECO:0000313" key="2">
    <source>
        <dbReference type="Proteomes" id="UP000230002"/>
    </source>
</evidence>
<evidence type="ECO:0008006" key="3">
    <source>
        <dbReference type="Google" id="ProtNLM"/>
    </source>
</evidence>
<reference evidence="1 2" key="1">
    <citation type="journal article" date="2015" name="Sci. Rep.">
        <title>Chromosome-level genome map provides insights into diverse defense mechanisms in the medicinal fungus Ganoderma sinense.</title>
        <authorList>
            <person name="Zhu Y."/>
            <person name="Xu J."/>
            <person name="Sun C."/>
            <person name="Zhou S."/>
            <person name="Xu H."/>
            <person name="Nelson D.R."/>
            <person name="Qian J."/>
            <person name="Song J."/>
            <person name="Luo H."/>
            <person name="Xiang L."/>
            <person name="Li Y."/>
            <person name="Xu Z."/>
            <person name="Ji A."/>
            <person name="Wang L."/>
            <person name="Lu S."/>
            <person name="Hayward A."/>
            <person name="Sun W."/>
            <person name="Li X."/>
            <person name="Schwartz D.C."/>
            <person name="Wang Y."/>
            <person name="Chen S."/>
        </authorList>
    </citation>
    <scope>NUCLEOTIDE SEQUENCE [LARGE SCALE GENOMIC DNA]</scope>
    <source>
        <strain evidence="1 2">ZZ0214-1</strain>
    </source>
</reference>
<dbReference type="EMBL" id="AYKW01000045">
    <property type="protein sequence ID" value="PIL25707.1"/>
    <property type="molecule type" value="Genomic_DNA"/>
</dbReference>
<dbReference type="Gene3D" id="3.80.10.10">
    <property type="entry name" value="Ribonuclease Inhibitor"/>
    <property type="match status" value="1"/>
</dbReference>
<protein>
    <recommendedName>
        <fullName evidence="3">F-box domain-containing protein</fullName>
    </recommendedName>
</protein>
<evidence type="ECO:0000313" key="1">
    <source>
        <dbReference type="EMBL" id="PIL25707.1"/>
    </source>
</evidence>
<dbReference type="InterPro" id="IPR032675">
    <property type="entry name" value="LRR_dom_sf"/>
</dbReference>
<sequence>MLLSVKNTTCLNSGMAATFLVGAQADILYHVLSHLATDLPVQNGGSVPFLWRSLPSQSVLEHLLCVLEIAQKPPKKHQWHHPQMELCGEGGGDDSSWTRFQEYASLVQKISINPFVHTSMKLDSFWPKLLAVRASGSTPILPRLEVVTLFSPDSFQYCAFDMGTLCLLNPSIRELNIVFSTTTPELDNGLRRALTACLSSPQDLKVLSLEVPIRIMDIETLPRLHSGLCQFKLDRRLCIHPDQLTLLASLPNLERLSFNLSPWDPTRPVAFKELRDLEVFSSDLAAIGSLLTHMDAPRLHSFSFSETQRDKWGVGKFRAKDLPAHLQTLATKWPALTAFEWHCNRPPAAADVDTSVGREAGRSEPLAALLAPLLSLRALRSFAAHFYSFVVPYAPADFRALAAAWPALESFRLCDDRARGMHPGDLGALVAFARGCPRLHTLHFPVLRFDPARDSDVASIAAVRQLEVERLGAAGSGGAHWLRELKVRYVIFPGLRREGEVDGTAATAALLQECMRKLFPSATLRYSATTASRVYYRKISGSLD</sequence>